<proteinExistence type="predicted"/>
<sequence>MLNEILKLANTAVAVFVAAGGGFGLSKFLNFKASTEKNENIKKALEFASQAVLTAQAFLGNGAVQQQAAAAELKARLDENKIGDNFTEAQILSYIKTAYAHEKANGALGAVKPLVSAEELAKAEAVVSNAPETAQAPTA</sequence>
<evidence type="ECO:0000313" key="1">
    <source>
        <dbReference type="EMBL" id="NKZ18854.1"/>
    </source>
</evidence>
<evidence type="ECO:0008006" key="3">
    <source>
        <dbReference type="Google" id="ProtNLM"/>
    </source>
</evidence>
<dbReference type="EMBL" id="JAAXPO010000006">
    <property type="protein sequence ID" value="NKZ18854.1"/>
    <property type="molecule type" value="Genomic_DNA"/>
</dbReference>
<comment type="caution">
    <text evidence="1">The sequence shown here is derived from an EMBL/GenBank/DDBJ whole genome shotgun (WGS) entry which is preliminary data.</text>
</comment>
<dbReference type="AlphaFoldDB" id="A0A846ZFC3"/>
<dbReference type="RefSeq" id="WP_168677296.1">
    <property type="nucleotide sequence ID" value="NZ_BPKV01000006.1"/>
</dbReference>
<organism evidence="1 2">
    <name type="scientific">Leuconostoc holzapfelii</name>
    <dbReference type="NCBI Taxonomy" id="434464"/>
    <lineage>
        <taxon>Bacteria</taxon>
        <taxon>Bacillati</taxon>
        <taxon>Bacillota</taxon>
        <taxon>Bacilli</taxon>
        <taxon>Lactobacillales</taxon>
        <taxon>Lactobacillaceae</taxon>
        <taxon>Leuconostoc</taxon>
    </lineage>
</organism>
<name>A0A846ZFC3_9LACO</name>
<protein>
    <recommendedName>
        <fullName evidence="3">Holin</fullName>
    </recommendedName>
</protein>
<accession>A0A846ZFC3</accession>
<gene>
    <name evidence="1" type="ORF">HF966_06645</name>
</gene>
<reference evidence="1 2" key="1">
    <citation type="submission" date="2020-04" db="EMBL/GenBank/DDBJ databases">
        <title>MicrobeNet Type strains.</title>
        <authorList>
            <person name="Nicholson A.C."/>
        </authorList>
    </citation>
    <scope>NUCLEOTIDE SEQUENCE [LARGE SCALE GENOMIC DNA]</scope>
    <source>
        <strain evidence="1 2">CCUG 54536</strain>
    </source>
</reference>
<evidence type="ECO:0000313" key="2">
    <source>
        <dbReference type="Proteomes" id="UP000590460"/>
    </source>
</evidence>
<dbReference type="Proteomes" id="UP000590460">
    <property type="component" value="Unassembled WGS sequence"/>
</dbReference>